<evidence type="ECO:0000256" key="1">
    <source>
        <dbReference type="ARBA" id="ARBA00023002"/>
    </source>
</evidence>
<dbReference type="GO" id="GO:0016628">
    <property type="term" value="F:oxidoreductase activity, acting on the CH-CH group of donors, NAD or NADP as acceptor"/>
    <property type="evidence" value="ECO:0007669"/>
    <property type="project" value="InterPro"/>
</dbReference>
<dbReference type="Proteomes" id="UP000061432">
    <property type="component" value="Plasmid pMaq22A_2p"/>
</dbReference>
<dbReference type="AlphaFoldDB" id="A0A0C6FS68"/>
<dbReference type="PANTHER" id="PTHR43205:SF7">
    <property type="entry name" value="PROSTAGLANDIN REDUCTASE 1"/>
    <property type="match status" value="1"/>
</dbReference>
<dbReference type="InterPro" id="IPR020843">
    <property type="entry name" value="ER"/>
</dbReference>
<reference evidence="4" key="2">
    <citation type="submission" date="2015-01" db="EMBL/GenBank/DDBJ databases">
        <title>Complete genome sequence of Methylobacterium aquaticum strain 22A.</title>
        <authorList>
            <person name="Tani A."/>
            <person name="Ogura Y."/>
            <person name="Hayashi T."/>
        </authorList>
    </citation>
    <scope>NUCLEOTIDE SEQUENCE [LARGE SCALE GENOMIC DNA]</scope>
    <source>
        <strain evidence="4">MA-22A</strain>
        <plasmid evidence="4">Plasmid pMaq22A_2p DNA</plasmid>
    </source>
</reference>
<dbReference type="Pfam" id="PF00107">
    <property type="entry name" value="ADH_zinc_N"/>
    <property type="match status" value="1"/>
</dbReference>
<reference evidence="3 4" key="1">
    <citation type="journal article" date="2015" name="Genome Announc.">
        <title>Complete Genome Sequence of Methylobacterium aquaticum Strain 22A, Isolated from Racomitrium japonicum Moss.</title>
        <authorList>
            <person name="Tani A."/>
            <person name="Ogura Y."/>
            <person name="Hayashi T."/>
            <person name="Kimbara K."/>
        </authorList>
    </citation>
    <scope>NUCLEOTIDE SEQUENCE [LARGE SCALE GENOMIC DNA]</scope>
    <source>
        <strain evidence="3 4">MA-22A</strain>
        <plasmid evidence="4">Plasmid pMaq22A_2p DNA</plasmid>
    </source>
</reference>
<dbReference type="SUPFAM" id="SSF51735">
    <property type="entry name" value="NAD(P)-binding Rossmann-fold domains"/>
    <property type="match status" value="1"/>
</dbReference>
<evidence type="ECO:0000313" key="3">
    <source>
        <dbReference type="EMBL" id="BAQ49907.1"/>
    </source>
</evidence>
<keyword evidence="3" id="KW-0614">Plasmid</keyword>
<dbReference type="EMBL" id="AP014706">
    <property type="protein sequence ID" value="BAQ49907.1"/>
    <property type="molecule type" value="Genomic_DNA"/>
</dbReference>
<proteinExistence type="predicted"/>
<dbReference type="CDD" id="cd05288">
    <property type="entry name" value="PGDH"/>
    <property type="match status" value="1"/>
</dbReference>
<dbReference type="Pfam" id="PF16884">
    <property type="entry name" value="ADH_N_2"/>
    <property type="match status" value="1"/>
</dbReference>
<dbReference type="Gene3D" id="3.90.180.10">
    <property type="entry name" value="Medium-chain alcohol dehydrogenases, catalytic domain"/>
    <property type="match status" value="1"/>
</dbReference>
<protein>
    <submittedName>
        <fullName evidence="3">Alcohol dehydrogenase</fullName>
    </submittedName>
</protein>
<dbReference type="InterPro" id="IPR036291">
    <property type="entry name" value="NAD(P)-bd_dom_sf"/>
</dbReference>
<dbReference type="KEGG" id="maqu:Maq22A_2p40565"/>
<dbReference type="FunFam" id="3.40.50.720:FF:000121">
    <property type="entry name" value="Prostaglandin reductase 2"/>
    <property type="match status" value="1"/>
</dbReference>
<dbReference type="PATRIC" id="fig|270351.10.peg.7037"/>
<name>A0A0C6FS68_9HYPH</name>
<dbReference type="InterPro" id="IPR013149">
    <property type="entry name" value="ADH-like_C"/>
</dbReference>
<evidence type="ECO:0000313" key="4">
    <source>
        <dbReference type="Proteomes" id="UP000061432"/>
    </source>
</evidence>
<feature type="domain" description="Enoyl reductase (ER)" evidence="2">
    <location>
        <begin position="26"/>
        <end position="341"/>
    </location>
</feature>
<dbReference type="InterPro" id="IPR011032">
    <property type="entry name" value="GroES-like_sf"/>
</dbReference>
<dbReference type="SMART" id="SM00829">
    <property type="entry name" value="PKS_ER"/>
    <property type="match status" value="1"/>
</dbReference>
<geneLocation type="plasmid" evidence="4">
    <name>pMaq22A_2p DNA</name>
</geneLocation>
<dbReference type="SUPFAM" id="SSF50129">
    <property type="entry name" value="GroES-like"/>
    <property type="match status" value="1"/>
</dbReference>
<dbReference type="InterPro" id="IPR045010">
    <property type="entry name" value="MDR_fam"/>
</dbReference>
<keyword evidence="1" id="KW-0560">Oxidoreductase</keyword>
<dbReference type="InterPro" id="IPR041694">
    <property type="entry name" value="ADH_N_2"/>
</dbReference>
<dbReference type="PANTHER" id="PTHR43205">
    <property type="entry name" value="PROSTAGLANDIN REDUCTASE"/>
    <property type="match status" value="1"/>
</dbReference>
<sequence length="344" mass="36712">MTPTAIPAYGLPASNRRVLLARRPAGIPQAEDFSLDAVAVPEPEPGQILVRNIYLSVDPAQRGWASAEANYSQPVPIGEPMRALAVGRVVRSRTEGVREGEFLYGWFGWQDYAVATPQAIVRRAAESVPLSAHAGLLGINGLTAYIALTELGRPVAGDTVLVSTAGGAVGAFVGQIARNLGARPLGLTGDDAKVELCRSRYGYDEAWNYKTTDWAAQLGGAAPGGVNVYFDNVGGVILDTTLRRMAAGGRVVQCGTASVASWNLPPTGPRNEREILTRRLVWSGFVIFDHAARFAEAGATLAAWYGEDRLTYDEDIAEGIEQAPDAIRALYAGENRGKKLIYVG</sequence>
<dbReference type="RefSeq" id="WP_060851275.1">
    <property type="nucleotide sequence ID" value="NZ_AP014706.1"/>
</dbReference>
<organism evidence="3 4">
    <name type="scientific">Methylobacterium aquaticum</name>
    <dbReference type="NCBI Taxonomy" id="270351"/>
    <lineage>
        <taxon>Bacteria</taxon>
        <taxon>Pseudomonadati</taxon>
        <taxon>Pseudomonadota</taxon>
        <taxon>Alphaproteobacteria</taxon>
        <taxon>Hyphomicrobiales</taxon>
        <taxon>Methylobacteriaceae</taxon>
        <taxon>Methylobacterium</taxon>
    </lineage>
</organism>
<gene>
    <name evidence="3" type="ORF">Maq22A_2p40565</name>
</gene>
<accession>A0A0C6FS68</accession>
<dbReference type="OrthoDB" id="9805663at2"/>
<evidence type="ECO:0000259" key="2">
    <source>
        <dbReference type="SMART" id="SM00829"/>
    </source>
</evidence>
<dbReference type="Gene3D" id="3.40.50.720">
    <property type="entry name" value="NAD(P)-binding Rossmann-like Domain"/>
    <property type="match status" value="1"/>
</dbReference>